<feature type="region of interest" description="Disordered" evidence="1">
    <location>
        <begin position="77"/>
        <end position="102"/>
    </location>
</feature>
<dbReference type="EMBL" id="GL883028">
    <property type="protein sequence ID" value="EGG14613.1"/>
    <property type="molecule type" value="Genomic_DNA"/>
</dbReference>
<evidence type="ECO:0000256" key="1">
    <source>
        <dbReference type="SAM" id="MobiDB-lite"/>
    </source>
</evidence>
<gene>
    <name evidence="2" type="ORF">DFA_10871</name>
</gene>
<protein>
    <submittedName>
        <fullName evidence="2">Uncharacterized protein</fullName>
    </submittedName>
</protein>
<evidence type="ECO:0000313" key="3">
    <source>
        <dbReference type="Proteomes" id="UP000007797"/>
    </source>
</evidence>
<evidence type="ECO:0000313" key="2">
    <source>
        <dbReference type="EMBL" id="EGG14613.1"/>
    </source>
</evidence>
<reference evidence="3" key="1">
    <citation type="journal article" date="2011" name="Genome Res.">
        <title>Phylogeny-wide analysis of social amoeba genomes highlights ancient origins for complex intercellular communication.</title>
        <authorList>
            <person name="Heidel A.J."/>
            <person name="Lawal H.M."/>
            <person name="Felder M."/>
            <person name="Schilde C."/>
            <person name="Helps N.R."/>
            <person name="Tunggal B."/>
            <person name="Rivero F."/>
            <person name="John U."/>
            <person name="Schleicher M."/>
            <person name="Eichinger L."/>
            <person name="Platzer M."/>
            <person name="Noegel A.A."/>
            <person name="Schaap P."/>
            <person name="Gloeckner G."/>
        </authorList>
    </citation>
    <scope>NUCLEOTIDE SEQUENCE [LARGE SCALE GENOMIC DNA]</scope>
    <source>
        <strain evidence="3">SH3</strain>
    </source>
</reference>
<feature type="compositionally biased region" description="Low complexity" evidence="1">
    <location>
        <begin position="134"/>
        <end position="150"/>
    </location>
</feature>
<keyword evidence="3" id="KW-1185">Reference proteome</keyword>
<dbReference type="AlphaFoldDB" id="F4QBM5"/>
<feature type="region of interest" description="Disordered" evidence="1">
    <location>
        <begin position="128"/>
        <end position="153"/>
    </location>
</feature>
<dbReference type="KEGG" id="dfa:DFA_10871"/>
<dbReference type="Proteomes" id="UP000007797">
    <property type="component" value="Unassembled WGS sequence"/>
</dbReference>
<proteinExistence type="predicted"/>
<dbReference type="GeneID" id="14866670"/>
<feature type="region of interest" description="Disordered" evidence="1">
    <location>
        <begin position="176"/>
        <end position="217"/>
    </location>
</feature>
<accession>F4QBM5</accession>
<feature type="compositionally biased region" description="Basic and acidic residues" evidence="1">
    <location>
        <begin position="206"/>
        <end position="217"/>
    </location>
</feature>
<organism evidence="2 3">
    <name type="scientific">Cavenderia fasciculata</name>
    <name type="common">Slime mold</name>
    <name type="synonym">Dictyostelium fasciculatum</name>
    <dbReference type="NCBI Taxonomy" id="261658"/>
    <lineage>
        <taxon>Eukaryota</taxon>
        <taxon>Amoebozoa</taxon>
        <taxon>Evosea</taxon>
        <taxon>Eumycetozoa</taxon>
        <taxon>Dictyostelia</taxon>
        <taxon>Acytosteliales</taxon>
        <taxon>Cavenderiaceae</taxon>
        <taxon>Cavenderia</taxon>
    </lineage>
</organism>
<sequence>MIVYILYSCLFLVSVGYTVKKQYVNCTSMKLLMVEIARLSISFAFHCYVNTAIRNDSTTETKLIEASVTQHFMRQPTSIGTHSPQLHSSGGKIPTTTTTTTSTIRRHSVSSIATTIPNNPTVTTTSVAHHHVHSSNTTTTTLDNSSVDTTQPPFLKKRLNTSNRSLGSLSPVSLSPILLGRSTGSASDHSPALPSVSESADEDDDTFMKEYRMTKSK</sequence>
<name>F4QBM5_CACFS</name>
<dbReference type="RefSeq" id="XP_004351121.1">
    <property type="nucleotide sequence ID" value="XM_004351069.1"/>
</dbReference>
<feature type="compositionally biased region" description="Polar residues" evidence="1">
    <location>
        <begin position="77"/>
        <end position="88"/>
    </location>
</feature>